<dbReference type="Proteomes" id="UP000281498">
    <property type="component" value="Unassembled WGS sequence"/>
</dbReference>
<name>A0A3A9K8R8_9BACI</name>
<evidence type="ECO:0000313" key="1">
    <source>
        <dbReference type="EMBL" id="RKL66912.1"/>
    </source>
</evidence>
<accession>A0A3A9K8R8</accession>
<organism evidence="1 2">
    <name type="scientific">Salipaludibacillus neizhouensis</name>
    <dbReference type="NCBI Taxonomy" id="885475"/>
    <lineage>
        <taxon>Bacteria</taxon>
        <taxon>Bacillati</taxon>
        <taxon>Bacillota</taxon>
        <taxon>Bacilli</taxon>
        <taxon>Bacillales</taxon>
        <taxon>Bacillaceae</taxon>
    </lineage>
</organism>
<dbReference type="AlphaFoldDB" id="A0A3A9K8R8"/>
<dbReference type="OrthoDB" id="2756463at2"/>
<comment type="caution">
    <text evidence="1">The sequence shown here is derived from an EMBL/GenBank/DDBJ whole genome shotgun (WGS) entry which is preliminary data.</text>
</comment>
<reference evidence="1 2" key="1">
    <citation type="submission" date="2017-10" db="EMBL/GenBank/DDBJ databases">
        <title>Bacillus sp. nov., a halophilic bacterium isolated from a Keqin Lake.</title>
        <authorList>
            <person name="Wang H."/>
        </authorList>
    </citation>
    <scope>NUCLEOTIDE SEQUENCE [LARGE SCALE GENOMIC DNA]</scope>
    <source>
        <strain evidence="1 2">KCTC 13187</strain>
    </source>
</reference>
<evidence type="ECO:0000313" key="2">
    <source>
        <dbReference type="Proteomes" id="UP000281498"/>
    </source>
</evidence>
<dbReference type="RefSeq" id="WP_110934669.1">
    <property type="nucleotide sequence ID" value="NZ_KZ614146.1"/>
</dbReference>
<evidence type="ECO:0008006" key="3">
    <source>
        <dbReference type="Google" id="ProtNLM"/>
    </source>
</evidence>
<proteinExistence type="predicted"/>
<gene>
    <name evidence="1" type="ORF">CR203_13870</name>
</gene>
<dbReference type="EMBL" id="PDOE01000005">
    <property type="protein sequence ID" value="RKL66912.1"/>
    <property type="molecule type" value="Genomic_DNA"/>
</dbReference>
<protein>
    <recommendedName>
        <fullName evidence="3">Heparin-sulfate lyase N-terminal domain-containing protein</fullName>
    </recommendedName>
</protein>
<sequence>MSFEKRRLEIISLAAEQALKLPFKKDNFWFLDDLRDNFYFATHLYAAVHEDTISLSSDKKDSEKLAVEVILDGLRLQDRSPESDTYGHWPLHLSPKPSVAQPHPLPAELLSSFFLHFYNVYQDTFPTDLKEELQRSFQHIYESTFLDRVPESFSHHESKLYANQLMFGQYFNDQALANRGYKNMKELYEHVNEYGFREYGALPWLWHWTQAVTFARQFVVNTKSSDLLSKLLNLLWKNRVDFYFKGTWIGAHSRGLPHDIPEDRNNVIDYIQFGDFDIPKALPRLEGAGFLNHQVSNDLNDRATSHKKALEIKKKINMYMERDKVNHEAIHHYVYMTSDYALGGIWERTEEHMNEQHRWDVTLPIQTDGINQAYFFHPSEDYVAGDERHESNRSNVMFNKNVIAATYDLTNSGCNHVIGVLPKGSWLIEETNLYGLVDQSYFAIHLMHSFSHEKKEDRMLLKSEGKENGVVMEVISTEEASQYNITSLNQFKSSMEKQKAIFQINDNNTLKINYQSIHTDSLSIESSLDLKEKNCKRTVNGEDVNFIDYEV</sequence>
<keyword evidence="2" id="KW-1185">Reference proteome</keyword>